<dbReference type="eggNOG" id="ENOG502SJSN">
    <property type="taxonomic scope" value="Eukaryota"/>
</dbReference>
<dbReference type="STRING" id="441959.B8MMN4"/>
<dbReference type="OMA" id="HRWFFDI"/>
<dbReference type="Proteomes" id="UP000001745">
    <property type="component" value="Unassembled WGS sequence"/>
</dbReference>
<dbReference type="GeneID" id="8097917"/>
<dbReference type="OrthoDB" id="4158087at2759"/>
<dbReference type="PhylomeDB" id="B8MMN4"/>
<dbReference type="EMBL" id="EQ962658">
    <property type="protein sequence ID" value="EED13788.1"/>
    <property type="molecule type" value="Genomic_DNA"/>
</dbReference>
<reference evidence="2" key="1">
    <citation type="journal article" date="2015" name="Genome Announc.">
        <title>Genome sequence of the AIDS-associated pathogen Penicillium marneffei (ATCC18224) and its near taxonomic relative Talaromyces stipitatus (ATCC10500).</title>
        <authorList>
            <person name="Nierman W.C."/>
            <person name="Fedorova-Abrams N.D."/>
            <person name="Andrianopoulos A."/>
        </authorList>
    </citation>
    <scope>NUCLEOTIDE SEQUENCE [LARGE SCALE GENOMIC DNA]</scope>
    <source>
        <strain evidence="2">ATCC 10500 / CBS 375.48 / QM 6759 / NRRL 1006</strain>
    </source>
</reference>
<proteinExistence type="predicted"/>
<dbReference type="VEuPathDB" id="FungiDB:TSTA_100330"/>
<dbReference type="Pfam" id="PF11951">
    <property type="entry name" value="Fungal_trans_2"/>
    <property type="match status" value="1"/>
</dbReference>
<sequence>MDQTFLFVDGFETGKAARQRIRSHVMNGKNAGKKVHRRSRLGLMPSTPYYRRYRTSEQCDSHNVDRESGMSQGLPCPLTNSRILGDPFRTLSYPVEPTSYSLDIFNEFFSHVINKFYPCHLGISPDDAKYWWLQLSLADEAAYHCMIAVTDACIHFFRGGGASTREALYHRSRTLTLVTERLAGDDALSDSTISLVVMMIVQEQIRRGVPEAHIHYEGLRKMIEIRGGISQLEQSPTLLLKICKMDNIYAWQYGRPISFFRDCMPEARARLESEGLPFDLSLAESVAPPHKLNSCLREILLDVINVSVLFNRIPPTTRLNYITFAELVHSICYRLIKFQPLHEPSSLSDLEDVYHMALTVFMMTLFMKFDDQRLLRCEAVFERLRTILRRNLAELDTDLVLWMLFIGGIWIRNGPDDSWLYTKIRKLTRSMGLDSWEEIYPVISVFPWIKSLHNGPGVALWDSVYELSRVGDRKLLP</sequence>
<evidence type="ECO:0000313" key="2">
    <source>
        <dbReference type="Proteomes" id="UP000001745"/>
    </source>
</evidence>
<dbReference type="PANTHER" id="PTHR37540">
    <property type="entry name" value="TRANSCRIPTION FACTOR (ACR-2), PUTATIVE-RELATED-RELATED"/>
    <property type="match status" value="1"/>
</dbReference>
<organism evidence="1 2">
    <name type="scientific">Talaromyces stipitatus (strain ATCC 10500 / CBS 375.48 / QM 6759 / NRRL 1006)</name>
    <name type="common">Penicillium stipitatum</name>
    <dbReference type="NCBI Taxonomy" id="441959"/>
    <lineage>
        <taxon>Eukaryota</taxon>
        <taxon>Fungi</taxon>
        <taxon>Dikarya</taxon>
        <taxon>Ascomycota</taxon>
        <taxon>Pezizomycotina</taxon>
        <taxon>Eurotiomycetes</taxon>
        <taxon>Eurotiomycetidae</taxon>
        <taxon>Eurotiales</taxon>
        <taxon>Trichocomaceae</taxon>
        <taxon>Talaromyces</taxon>
        <taxon>Talaromyces sect. Talaromyces</taxon>
    </lineage>
</organism>
<protein>
    <submittedName>
        <fullName evidence="1">Uncharacterized protein</fullName>
    </submittedName>
</protein>
<gene>
    <name evidence="1" type="ORF">TSTA_100330</name>
</gene>
<dbReference type="PANTHER" id="PTHR37540:SF9">
    <property type="entry name" value="ZN(2)-C6 FUNGAL-TYPE DOMAIN-CONTAINING PROTEIN"/>
    <property type="match status" value="1"/>
</dbReference>
<name>B8MMN4_TALSN</name>
<dbReference type="InterPro" id="IPR021858">
    <property type="entry name" value="Fun_TF"/>
</dbReference>
<dbReference type="AlphaFoldDB" id="B8MMN4"/>
<dbReference type="HOGENOM" id="CLU_023254_3_1_1"/>
<evidence type="ECO:0000313" key="1">
    <source>
        <dbReference type="EMBL" id="EED13788.1"/>
    </source>
</evidence>
<accession>B8MMN4</accession>
<dbReference type="RefSeq" id="XP_002486026.1">
    <property type="nucleotide sequence ID" value="XM_002485981.1"/>
</dbReference>
<keyword evidence="2" id="KW-1185">Reference proteome</keyword>
<dbReference type="InParanoid" id="B8MMN4"/>